<reference evidence="2" key="1">
    <citation type="submission" date="2021-01" db="UniProtKB">
        <authorList>
            <consortium name="EnsemblMetazoa"/>
        </authorList>
    </citation>
    <scope>IDENTIFICATION</scope>
</reference>
<feature type="chain" id="PRO_5029617648" evidence="1">
    <location>
        <begin position="18"/>
        <end position="284"/>
    </location>
</feature>
<evidence type="ECO:0000313" key="2">
    <source>
        <dbReference type="EnsemblMetazoa" id="CLYHEMP010985.1"/>
    </source>
</evidence>
<keyword evidence="3" id="KW-1185">Reference proteome</keyword>
<dbReference type="RefSeq" id="XP_066915804.1">
    <property type="nucleotide sequence ID" value="XM_067059703.1"/>
</dbReference>
<name>A0A7M5V7B8_9CNID</name>
<dbReference type="Gene3D" id="2.70.50.70">
    <property type="match status" value="1"/>
</dbReference>
<organism evidence="2 3">
    <name type="scientific">Clytia hemisphaerica</name>
    <dbReference type="NCBI Taxonomy" id="252671"/>
    <lineage>
        <taxon>Eukaryota</taxon>
        <taxon>Metazoa</taxon>
        <taxon>Cnidaria</taxon>
        <taxon>Hydrozoa</taxon>
        <taxon>Hydroidolina</taxon>
        <taxon>Leptothecata</taxon>
        <taxon>Obeliida</taxon>
        <taxon>Clytiidae</taxon>
        <taxon>Clytia</taxon>
    </lineage>
</organism>
<dbReference type="Proteomes" id="UP000594262">
    <property type="component" value="Unplaced"/>
</dbReference>
<sequence length="284" mass="30715">MVALAVLFIVLLPSIMAHSWMSCPPSFNPSIGRGGIIGAVCEAEWGTTPVTEVEAGDRLKVGWVSNNHGGGYARISLVPWGQRKSAQAYKDNVMKFACYGHDERPGKFQYGDCKHPCNGRPGCEYQADPEDVERFDTTIGIPTNLADGYYSLQVSMLVGNGGVYNSCGKIKVTGGNPSYNCWSSNRPVTNKCLRSGGPARSVIESGTKRGDFCYGLDGSIGTVDDNISDVPINVECDPRVACSQSTNTALCYRDFPSMAKIMTASRNPRQPNCRSYNTLPVISK</sequence>
<evidence type="ECO:0000313" key="3">
    <source>
        <dbReference type="Proteomes" id="UP000594262"/>
    </source>
</evidence>
<dbReference type="EnsemblMetazoa" id="CLYHEMT010985.1">
    <property type="protein sequence ID" value="CLYHEMP010985.1"/>
    <property type="gene ID" value="CLYHEMG010985"/>
</dbReference>
<dbReference type="GeneID" id="136802973"/>
<proteinExistence type="predicted"/>
<protein>
    <submittedName>
        <fullName evidence="2">Uncharacterized protein</fullName>
    </submittedName>
</protein>
<dbReference type="OrthoDB" id="6017291at2759"/>
<feature type="signal peptide" evidence="1">
    <location>
        <begin position="1"/>
        <end position="17"/>
    </location>
</feature>
<accession>A0A7M5V7B8</accession>
<dbReference type="AlphaFoldDB" id="A0A7M5V7B8"/>
<keyword evidence="1" id="KW-0732">Signal</keyword>
<evidence type="ECO:0000256" key="1">
    <source>
        <dbReference type="SAM" id="SignalP"/>
    </source>
</evidence>